<gene>
    <name evidence="1" type="ORF">C8F04DRAFT_1268069</name>
</gene>
<comment type="caution">
    <text evidence="1">The sequence shown here is derived from an EMBL/GenBank/DDBJ whole genome shotgun (WGS) entry which is preliminary data.</text>
</comment>
<accession>A0AAD6SF10</accession>
<dbReference type="AlphaFoldDB" id="A0AAD6SF10"/>
<dbReference type="Gene3D" id="3.80.10.10">
    <property type="entry name" value="Ribonuclease Inhibitor"/>
    <property type="match status" value="1"/>
</dbReference>
<organism evidence="1 2">
    <name type="scientific">Mycena alexandri</name>
    <dbReference type="NCBI Taxonomy" id="1745969"/>
    <lineage>
        <taxon>Eukaryota</taxon>
        <taxon>Fungi</taxon>
        <taxon>Dikarya</taxon>
        <taxon>Basidiomycota</taxon>
        <taxon>Agaricomycotina</taxon>
        <taxon>Agaricomycetes</taxon>
        <taxon>Agaricomycetidae</taxon>
        <taxon>Agaricales</taxon>
        <taxon>Marasmiineae</taxon>
        <taxon>Mycenaceae</taxon>
        <taxon>Mycena</taxon>
    </lineage>
</organism>
<dbReference type="Proteomes" id="UP001218188">
    <property type="component" value="Unassembled WGS sequence"/>
</dbReference>
<keyword evidence="2" id="KW-1185">Reference proteome</keyword>
<protein>
    <submittedName>
        <fullName evidence="1">Uncharacterized protein</fullName>
    </submittedName>
</protein>
<proteinExistence type="predicted"/>
<sequence>MSTNASDPAADARARVAAEVFTLVAAGYLRRHTMIRLCRTTKKINEAILPLLYKEVEEHMIWGWEKFADEVLDRMNRDDQVTSVAPYVKGLKSNLGQSFGQAPDALYAESRLLRALPLFENLESLHFAWTGVPAVWWEDLWRRGGFPQLRVLAILVADGDGIDGVIRFANAREHLKELHLTVWGDPRAPGHALENKLIPEITVPGLEKFVGWASFVSALGRMDRLDSVRLLWNDSIPLESTLQRLALSARNLREFSSSLYTESCKGELVRAVGTSLGSVTRLTFGFMNVVYEVTRMAENLHFIPRLRVLKVEETAPVSVLGQRVLIGEWLGSGSEVERIIIERHVWERFKWVEGEEFGWEQVWYRSSAFDFVEEEGGMMTFVPDIAQEVADWFDFMERKLNGGEFTNEERQGLDTYN</sequence>
<evidence type="ECO:0000313" key="1">
    <source>
        <dbReference type="EMBL" id="KAJ7026429.1"/>
    </source>
</evidence>
<reference evidence="1" key="1">
    <citation type="submission" date="2023-03" db="EMBL/GenBank/DDBJ databases">
        <title>Massive genome expansion in bonnet fungi (Mycena s.s.) driven by repeated elements and novel gene families across ecological guilds.</title>
        <authorList>
            <consortium name="Lawrence Berkeley National Laboratory"/>
            <person name="Harder C.B."/>
            <person name="Miyauchi S."/>
            <person name="Viragh M."/>
            <person name="Kuo A."/>
            <person name="Thoen E."/>
            <person name="Andreopoulos B."/>
            <person name="Lu D."/>
            <person name="Skrede I."/>
            <person name="Drula E."/>
            <person name="Henrissat B."/>
            <person name="Morin E."/>
            <person name="Kohler A."/>
            <person name="Barry K."/>
            <person name="LaButti K."/>
            <person name="Morin E."/>
            <person name="Salamov A."/>
            <person name="Lipzen A."/>
            <person name="Mereny Z."/>
            <person name="Hegedus B."/>
            <person name="Baldrian P."/>
            <person name="Stursova M."/>
            <person name="Weitz H."/>
            <person name="Taylor A."/>
            <person name="Grigoriev I.V."/>
            <person name="Nagy L.G."/>
            <person name="Martin F."/>
            <person name="Kauserud H."/>
        </authorList>
    </citation>
    <scope>NUCLEOTIDE SEQUENCE</scope>
    <source>
        <strain evidence="1">CBHHK200</strain>
    </source>
</reference>
<dbReference type="EMBL" id="JARJCM010000138">
    <property type="protein sequence ID" value="KAJ7026429.1"/>
    <property type="molecule type" value="Genomic_DNA"/>
</dbReference>
<dbReference type="InterPro" id="IPR032675">
    <property type="entry name" value="LRR_dom_sf"/>
</dbReference>
<name>A0AAD6SF10_9AGAR</name>
<evidence type="ECO:0000313" key="2">
    <source>
        <dbReference type="Proteomes" id="UP001218188"/>
    </source>
</evidence>